<dbReference type="PANTHER" id="PTHR31438:SF1">
    <property type="entry name" value="LYSINE N-ACYLTRANSFERASE C17G9.06C-RELATED"/>
    <property type="match status" value="1"/>
</dbReference>
<keyword evidence="9" id="KW-1185">Reference proteome</keyword>
<feature type="compositionally biased region" description="Pro residues" evidence="6">
    <location>
        <begin position="60"/>
        <end position="72"/>
    </location>
</feature>
<dbReference type="SMART" id="SM01006">
    <property type="entry name" value="AlcB"/>
    <property type="match status" value="1"/>
</dbReference>
<sequence>MPRPGPRPGSGLLPHLRPGPRPGAGPDDHARPGAHAGVHPGTVPPQHHGEPPPAGSAAPTPSPAPAAAPPRPRAPRRIPAAELLDGVGRWGATDTRVGRFRLQPVRLPRDLALVVSWMNDPVVAAFWELAGPAELTEHHIAEQLDGDGRSVPCLGLLDETPMSYWEVYRADLDPLSWHYPALPHDTGLHLLLGPPECRGRGLGPVLLRAVADQLLTERHSARRVVAEPDVRNIPSVRAFLGAGFRHARDLVLPAKRAALMVYERPPR</sequence>
<dbReference type="SUPFAM" id="SSF55729">
    <property type="entry name" value="Acyl-CoA N-acyltransferases (Nat)"/>
    <property type="match status" value="1"/>
</dbReference>
<feature type="region of interest" description="Disordered" evidence="6">
    <location>
        <begin position="1"/>
        <end position="74"/>
    </location>
</feature>
<dbReference type="InterPro" id="IPR016181">
    <property type="entry name" value="Acyl_CoA_acyltransferase"/>
</dbReference>
<evidence type="ECO:0000259" key="7">
    <source>
        <dbReference type="PROSITE" id="PS51186"/>
    </source>
</evidence>
<evidence type="ECO:0000256" key="1">
    <source>
        <dbReference type="ARBA" id="ARBA00003818"/>
    </source>
</evidence>
<dbReference type="PANTHER" id="PTHR31438">
    <property type="entry name" value="LYSINE N-ACYLTRANSFERASE C17G9.06C-RELATED"/>
    <property type="match status" value="1"/>
</dbReference>
<evidence type="ECO:0000256" key="6">
    <source>
        <dbReference type="SAM" id="MobiDB-lite"/>
    </source>
</evidence>
<protein>
    <recommendedName>
        <fullName evidence="3">Lysine N-acyltransferase MbtK</fullName>
    </recommendedName>
    <alternativeName>
        <fullName evidence="5">Mycobactin synthase protein K</fullName>
    </alternativeName>
</protein>
<evidence type="ECO:0000313" key="9">
    <source>
        <dbReference type="Proteomes" id="UP001592531"/>
    </source>
</evidence>
<dbReference type="InterPro" id="IPR000182">
    <property type="entry name" value="GNAT_dom"/>
</dbReference>
<evidence type="ECO:0000256" key="3">
    <source>
        <dbReference type="ARBA" id="ARBA00020586"/>
    </source>
</evidence>
<comment type="pathway">
    <text evidence="2">Siderophore biosynthesis; mycobactin biosynthesis.</text>
</comment>
<dbReference type="Proteomes" id="UP001592531">
    <property type="component" value="Unassembled WGS sequence"/>
</dbReference>
<dbReference type="PROSITE" id="PS51186">
    <property type="entry name" value="GNAT"/>
    <property type="match status" value="1"/>
</dbReference>
<dbReference type="GO" id="GO:0016746">
    <property type="term" value="F:acyltransferase activity"/>
    <property type="evidence" value="ECO:0007669"/>
    <property type="project" value="UniProtKB-KW"/>
</dbReference>
<keyword evidence="8" id="KW-0808">Transferase</keyword>
<dbReference type="Gene3D" id="3.40.630.30">
    <property type="match status" value="1"/>
</dbReference>
<feature type="domain" description="N-acetyltransferase" evidence="7">
    <location>
        <begin position="100"/>
        <end position="265"/>
    </location>
</feature>
<dbReference type="RefSeq" id="WP_380540006.1">
    <property type="nucleotide sequence ID" value="NZ_JBHFAB010000021.1"/>
</dbReference>
<keyword evidence="4" id="KW-0046">Antibiotic resistance</keyword>
<evidence type="ECO:0000256" key="2">
    <source>
        <dbReference type="ARBA" id="ARBA00005102"/>
    </source>
</evidence>
<name>A0ABV6W1J1_9ACTN</name>
<dbReference type="InterPro" id="IPR019432">
    <property type="entry name" value="Acyltransferase_MbtK/IucB-like"/>
</dbReference>
<organism evidence="8 9">
    <name type="scientific">Streptacidiphilus cavernicola</name>
    <dbReference type="NCBI Taxonomy" id="3342716"/>
    <lineage>
        <taxon>Bacteria</taxon>
        <taxon>Bacillati</taxon>
        <taxon>Actinomycetota</taxon>
        <taxon>Actinomycetes</taxon>
        <taxon>Kitasatosporales</taxon>
        <taxon>Streptomycetaceae</taxon>
        <taxon>Streptacidiphilus</taxon>
    </lineage>
</organism>
<proteinExistence type="predicted"/>
<comment type="function">
    <text evidence="1">Acyltransferase required for the direct transfer of medium- to long-chain fatty acyl moieties from a carrier protein (MbtL) on to the epsilon-amino group of lysine residue in the mycobactin core.</text>
</comment>
<accession>A0ABV6W1J1</accession>
<keyword evidence="8" id="KW-0012">Acyltransferase</keyword>
<dbReference type="EMBL" id="JBHFAB010000021">
    <property type="protein sequence ID" value="MFC1419876.1"/>
    <property type="molecule type" value="Genomic_DNA"/>
</dbReference>
<dbReference type="Pfam" id="PF13523">
    <property type="entry name" value="Acetyltransf_8"/>
    <property type="match status" value="1"/>
</dbReference>
<evidence type="ECO:0000256" key="4">
    <source>
        <dbReference type="ARBA" id="ARBA00023251"/>
    </source>
</evidence>
<gene>
    <name evidence="8" type="ORF">ACEZDE_25025</name>
</gene>
<comment type="caution">
    <text evidence="8">The sequence shown here is derived from an EMBL/GenBank/DDBJ whole genome shotgun (WGS) entry which is preliminary data.</text>
</comment>
<reference evidence="8 9" key="1">
    <citation type="submission" date="2024-09" db="EMBL/GenBank/DDBJ databases">
        <authorList>
            <person name="Lee S.D."/>
        </authorList>
    </citation>
    <scope>NUCLEOTIDE SEQUENCE [LARGE SCALE GENOMIC DNA]</scope>
    <source>
        <strain evidence="8 9">N8-3</strain>
    </source>
</reference>
<evidence type="ECO:0000256" key="5">
    <source>
        <dbReference type="ARBA" id="ARBA00031122"/>
    </source>
</evidence>
<evidence type="ECO:0000313" key="8">
    <source>
        <dbReference type="EMBL" id="MFC1419876.1"/>
    </source>
</evidence>